<dbReference type="OrthoDB" id="5289737at2"/>
<organism evidence="3 4">
    <name type="scientific">Acetobacter oeni</name>
    <dbReference type="NCBI Taxonomy" id="304077"/>
    <lineage>
        <taxon>Bacteria</taxon>
        <taxon>Pseudomonadati</taxon>
        <taxon>Pseudomonadota</taxon>
        <taxon>Alphaproteobacteria</taxon>
        <taxon>Acetobacterales</taxon>
        <taxon>Acetobacteraceae</taxon>
        <taxon>Acetobacter</taxon>
    </lineage>
</organism>
<evidence type="ECO:0000313" key="3">
    <source>
        <dbReference type="EMBL" id="GEN64547.1"/>
    </source>
</evidence>
<dbReference type="GO" id="GO:0003677">
    <property type="term" value="F:DNA binding"/>
    <property type="evidence" value="ECO:0007669"/>
    <property type="project" value="InterPro"/>
</dbReference>
<dbReference type="Proteomes" id="UP000321746">
    <property type="component" value="Unassembled WGS sequence"/>
</dbReference>
<dbReference type="NCBIfam" id="NF033542">
    <property type="entry name" value="transpos_IS110"/>
    <property type="match status" value="1"/>
</dbReference>
<dbReference type="PANTHER" id="PTHR33055">
    <property type="entry name" value="TRANSPOSASE FOR INSERTION SEQUENCE ELEMENT IS1111A"/>
    <property type="match status" value="1"/>
</dbReference>
<dbReference type="GO" id="GO:0006313">
    <property type="term" value="P:DNA transposition"/>
    <property type="evidence" value="ECO:0007669"/>
    <property type="project" value="InterPro"/>
</dbReference>
<sequence>MEFFCGLDVSIDETAVCVVDDKGHVHLETTVATDPEMIRAALKPFLPRLRRVGHEAGSLSPWLHPEMLALGLPVVCLETKHVRAAMSAQRNKTDKADALGIAHIMRTGWFRAAYVKSEEGYRLRLILTQRRALKRKFLDLENTIRHSLKVFGIRLGRVSRGQFDAAVREAVAQDALTRDLMEAMMRAKAALWEEYVRLHKLVVKIVAGHEICRRFLAIPGVGPVTALSVMTAIDDPSRFRRSRDVAAYFGLTSRRWQSGTSIDVQGRISKAGDPDVRRALYEAASAVLTRFRGRDRLRSWGLELAKRSCHRKATVAVARKMVVIMHAMWVDGTFYCGDATASDEERAMHAARRLKDHLGALA</sequence>
<protein>
    <submittedName>
        <fullName evidence="3">IS110 family transposase</fullName>
    </submittedName>
</protein>
<dbReference type="Pfam" id="PF02371">
    <property type="entry name" value="Transposase_20"/>
    <property type="match status" value="1"/>
</dbReference>
<dbReference type="PANTHER" id="PTHR33055:SF3">
    <property type="entry name" value="PUTATIVE TRANSPOSASE FOR IS117-RELATED"/>
    <property type="match status" value="1"/>
</dbReference>
<dbReference type="InterPro" id="IPR002525">
    <property type="entry name" value="Transp_IS110-like_N"/>
</dbReference>
<comment type="caution">
    <text evidence="3">The sequence shown here is derived from an EMBL/GenBank/DDBJ whole genome shotgun (WGS) entry which is preliminary data.</text>
</comment>
<dbReference type="RefSeq" id="WP_146891257.1">
    <property type="nucleotide sequence ID" value="NZ_BJYG01000045.1"/>
</dbReference>
<name>A0A511XNP1_9PROT</name>
<keyword evidence="4" id="KW-1185">Reference proteome</keyword>
<dbReference type="InterPro" id="IPR047650">
    <property type="entry name" value="Transpos_IS110"/>
</dbReference>
<gene>
    <name evidence="3" type="ORF">AOE01nite_27710</name>
</gene>
<evidence type="ECO:0000313" key="4">
    <source>
        <dbReference type="Proteomes" id="UP000321746"/>
    </source>
</evidence>
<evidence type="ECO:0000259" key="1">
    <source>
        <dbReference type="Pfam" id="PF01548"/>
    </source>
</evidence>
<accession>A0A511XNP1</accession>
<feature type="domain" description="Transposase IS116/IS110/IS902 C-terminal" evidence="2">
    <location>
        <begin position="212"/>
        <end position="293"/>
    </location>
</feature>
<dbReference type="Pfam" id="PF01548">
    <property type="entry name" value="DEDD_Tnp_IS110"/>
    <property type="match status" value="1"/>
</dbReference>
<feature type="domain" description="Transposase IS110-like N-terminal" evidence="1">
    <location>
        <begin position="5"/>
        <end position="149"/>
    </location>
</feature>
<proteinExistence type="predicted"/>
<dbReference type="GO" id="GO:0004803">
    <property type="term" value="F:transposase activity"/>
    <property type="evidence" value="ECO:0007669"/>
    <property type="project" value="InterPro"/>
</dbReference>
<dbReference type="AlphaFoldDB" id="A0A511XNP1"/>
<reference evidence="3 4" key="1">
    <citation type="submission" date="2019-07" db="EMBL/GenBank/DDBJ databases">
        <title>Whole genome shotgun sequence of Acetobacter oeni NBRC 105207.</title>
        <authorList>
            <person name="Hosoyama A."/>
            <person name="Uohara A."/>
            <person name="Ohji S."/>
            <person name="Ichikawa N."/>
        </authorList>
    </citation>
    <scope>NUCLEOTIDE SEQUENCE [LARGE SCALE GENOMIC DNA]</scope>
    <source>
        <strain evidence="3 4">NBRC 105207</strain>
    </source>
</reference>
<evidence type="ECO:0000259" key="2">
    <source>
        <dbReference type="Pfam" id="PF02371"/>
    </source>
</evidence>
<dbReference type="EMBL" id="BJYG01000045">
    <property type="protein sequence ID" value="GEN64547.1"/>
    <property type="molecule type" value="Genomic_DNA"/>
</dbReference>
<dbReference type="InterPro" id="IPR003346">
    <property type="entry name" value="Transposase_20"/>
</dbReference>